<dbReference type="EMBL" id="JAFNEN010000015">
    <property type="protein sequence ID" value="KAG8200430.1"/>
    <property type="molecule type" value="Genomic_DNA"/>
</dbReference>
<dbReference type="SMART" id="SM00456">
    <property type="entry name" value="WW"/>
    <property type="match status" value="2"/>
</dbReference>
<dbReference type="PANTHER" id="PTHR45876:SF8">
    <property type="entry name" value="FI04035P"/>
    <property type="match status" value="1"/>
</dbReference>
<feature type="domain" description="WW" evidence="1">
    <location>
        <begin position="47"/>
        <end position="75"/>
    </location>
</feature>
<dbReference type="PANTHER" id="PTHR45876">
    <property type="entry name" value="FI04035P"/>
    <property type="match status" value="1"/>
</dbReference>
<accession>A0AAV6VUU7</accession>
<keyword evidence="3" id="KW-1185">Reference proteome</keyword>
<dbReference type="InterPro" id="IPR001202">
    <property type="entry name" value="WW_dom"/>
</dbReference>
<proteinExistence type="predicted"/>
<dbReference type="Pfam" id="PF00397">
    <property type="entry name" value="WW"/>
    <property type="match status" value="1"/>
</dbReference>
<dbReference type="SUPFAM" id="SSF51045">
    <property type="entry name" value="WW domain"/>
    <property type="match status" value="1"/>
</dbReference>
<dbReference type="Gene3D" id="2.20.70.10">
    <property type="match status" value="1"/>
</dbReference>
<evidence type="ECO:0000313" key="3">
    <source>
        <dbReference type="Proteomes" id="UP000827092"/>
    </source>
</evidence>
<dbReference type="GO" id="GO:0005737">
    <property type="term" value="C:cytoplasm"/>
    <property type="evidence" value="ECO:0007669"/>
    <property type="project" value="TreeGrafter"/>
</dbReference>
<gene>
    <name evidence="2" type="ORF">JTE90_000513</name>
</gene>
<dbReference type="Proteomes" id="UP000827092">
    <property type="component" value="Unassembled WGS sequence"/>
</dbReference>
<name>A0AAV6VUU7_9ARAC</name>
<evidence type="ECO:0000259" key="1">
    <source>
        <dbReference type="PROSITE" id="PS50020"/>
    </source>
</evidence>
<evidence type="ECO:0000313" key="2">
    <source>
        <dbReference type="EMBL" id="KAG8200430.1"/>
    </source>
</evidence>
<dbReference type="GO" id="GO:0005096">
    <property type="term" value="F:GTPase activator activity"/>
    <property type="evidence" value="ECO:0007669"/>
    <property type="project" value="TreeGrafter"/>
</dbReference>
<dbReference type="PROSITE" id="PS50020">
    <property type="entry name" value="WW_DOMAIN_2"/>
    <property type="match status" value="1"/>
</dbReference>
<dbReference type="InterPro" id="IPR036020">
    <property type="entry name" value="WW_dom_sf"/>
</dbReference>
<protein>
    <recommendedName>
        <fullName evidence="1">WW domain-containing protein</fullName>
    </recommendedName>
</protein>
<dbReference type="AlphaFoldDB" id="A0AAV6VUU7"/>
<comment type="caution">
    <text evidence="2">The sequence shown here is derived from an EMBL/GenBank/DDBJ whole genome shotgun (WGS) entry which is preliminary data.</text>
</comment>
<reference evidence="2 3" key="1">
    <citation type="journal article" date="2022" name="Nat. Ecol. Evol.">
        <title>A masculinizing supergene underlies an exaggerated male reproductive morph in a spider.</title>
        <authorList>
            <person name="Hendrickx F."/>
            <person name="De Corte Z."/>
            <person name="Sonet G."/>
            <person name="Van Belleghem S.M."/>
            <person name="Kostlbacher S."/>
            <person name="Vangestel C."/>
        </authorList>
    </citation>
    <scope>NUCLEOTIDE SEQUENCE [LARGE SCALE GENOMIC DNA]</scope>
    <source>
        <strain evidence="2">W744_W776</strain>
    </source>
</reference>
<organism evidence="2 3">
    <name type="scientific">Oedothorax gibbosus</name>
    <dbReference type="NCBI Taxonomy" id="931172"/>
    <lineage>
        <taxon>Eukaryota</taxon>
        <taxon>Metazoa</taxon>
        <taxon>Ecdysozoa</taxon>
        <taxon>Arthropoda</taxon>
        <taxon>Chelicerata</taxon>
        <taxon>Arachnida</taxon>
        <taxon>Araneae</taxon>
        <taxon>Araneomorphae</taxon>
        <taxon>Entelegynae</taxon>
        <taxon>Araneoidea</taxon>
        <taxon>Linyphiidae</taxon>
        <taxon>Erigoninae</taxon>
        <taxon>Oedothorax</taxon>
    </lineage>
</organism>
<sequence>MEPKKVEWFAIVEPCTKEEIYVNMFTGECVWHPPHGALVKKADDNLWWEIFDPNSSRFYYYNAANQKTVWQKPQNSDVLSLSKLQALKQSIYDCSNGDIKKESTATQTTTKISAKNIHKNVGLQKSASTQTASYSPVKEKFKQGFSSRSEHALSAYSYDSGCSGDSSIASQSHSSLDSTNYQCYRKLEFCSAESVDSSYFQDQNVVPPGRISWHETKQWAKRGPHLEFSSSQDSGHPMQRPVLGNIVPVWQQHSFECWQAHLLPIVPLSNTALTCHQCPEGNNNLLATQKAKVA</sequence>